<evidence type="ECO:0000313" key="3">
    <source>
        <dbReference type="Proteomes" id="UP001199469"/>
    </source>
</evidence>
<dbReference type="InterPro" id="IPR000073">
    <property type="entry name" value="AB_hydrolase_1"/>
</dbReference>
<dbReference type="RefSeq" id="WP_230729692.1">
    <property type="nucleotide sequence ID" value="NZ_JAJNDB010000001.1"/>
</dbReference>
<dbReference type="PANTHER" id="PTHR37017">
    <property type="entry name" value="AB HYDROLASE-1 DOMAIN-CONTAINING PROTEIN-RELATED"/>
    <property type="match status" value="1"/>
</dbReference>
<keyword evidence="2" id="KW-0378">Hydrolase</keyword>
<evidence type="ECO:0000313" key="2">
    <source>
        <dbReference type="EMBL" id="MCD2192000.1"/>
    </source>
</evidence>
<evidence type="ECO:0000259" key="1">
    <source>
        <dbReference type="Pfam" id="PF12697"/>
    </source>
</evidence>
<dbReference type="InterPro" id="IPR029058">
    <property type="entry name" value="AB_hydrolase_fold"/>
</dbReference>
<reference evidence="2 3" key="1">
    <citation type="submission" date="2021-11" db="EMBL/GenBank/DDBJ databases">
        <title>Draft genome sequence of Actinomycetospora sp. SF1 isolated from the rhizosphere soil.</title>
        <authorList>
            <person name="Duangmal K."/>
            <person name="Chantavorakit T."/>
        </authorList>
    </citation>
    <scope>NUCLEOTIDE SEQUENCE [LARGE SCALE GENOMIC DNA]</scope>
    <source>
        <strain evidence="2 3">TBRC 5722</strain>
    </source>
</reference>
<dbReference type="PANTHER" id="PTHR37017:SF11">
    <property type="entry name" value="ESTERASE_LIPASE_THIOESTERASE DOMAIN-CONTAINING PROTEIN"/>
    <property type="match status" value="1"/>
</dbReference>
<dbReference type="EMBL" id="JAJNDB010000001">
    <property type="protein sequence ID" value="MCD2192000.1"/>
    <property type="molecule type" value="Genomic_DNA"/>
</dbReference>
<dbReference type="Pfam" id="PF12697">
    <property type="entry name" value="Abhydrolase_6"/>
    <property type="match status" value="1"/>
</dbReference>
<dbReference type="InterPro" id="IPR052897">
    <property type="entry name" value="Sec-Metab_Biosynth_Hydrolase"/>
</dbReference>
<organism evidence="2 3">
    <name type="scientific">Actinomycetospora endophytica</name>
    <dbReference type="NCBI Taxonomy" id="2291215"/>
    <lineage>
        <taxon>Bacteria</taxon>
        <taxon>Bacillati</taxon>
        <taxon>Actinomycetota</taxon>
        <taxon>Actinomycetes</taxon>
        <taxon>Pseudonocardiales</taxon>
        <taxon>Pseudonocardiaceae</taxon>
        <taxon>Actinomycetospora</taxon>
    </lineage>
</organism>
<proteinExistence type="predicted"/>
<keyword evidence="3" id="KW-1185">Reference proteome</keyword>
<protein>
    <submittedName>
        <fullName evidence="2">Alpha/beta hydrolase</fullName>
    </submittedName>
</protein>
<dbReference type="SUPFAM" id="SSF53474">
    <property type="entry name" value="alpha/beta-Hydrolases"/>
    <property type="match status" value="1"/>
</dbReference>
<gene>
    <name evidence="2" type="ORF">LQ327_01165</name>
</gene>
<comment type="caution">
    <text evidence="2">The sequence shown here is derived from an EMBL/GenBank/DDBJ whole genome shotgun (WGS) entry which is preliminary data.</text>
</comment>
<sequence>MPTSTKPSIVFAHGLWADGSCFAKVMSLLRADGFEVLSAQNSLDTLEGDVAAVHRALGRVSSPAVLVGHSYGGTVITAAGADDRVAGLVYLAALAPDEDETSQTLQDKFPTTDVFAHIEVADGRIWLRPSGIECFAGDLPSQEQQIVWATQGVPDTDLFNQRVAGTAWGSKPSWYVVARDDRTVHPELERFCARRMQATTYELDSSHVPMLSHPDEVADVIRSAARAISSSPAAVG</sequence>
<dbReference type="Gene3D" id="3.40.50.1820">
    <property type="entry name" value="alpha/beta hydrolase"/>
    <property type="match status" value="1"/>
</dbReference>
<dbReference type="Proteomes" id="UP001199469">
    <property type="component" value="Unassembled WGS sequence"/>
</dbReference>
<dbReference type="GO" id="GO:0016787">
    <property type="term" value="F:hydrolase activity"/>
    <property type="evidence" value="ECO:0007669"/>
    <property type="project" value="UniProtKB-KW"/>
</dbReference>
<accession>A0ABS8P179</accession>
<name>A0ABS8P179_9PSEU</name>
<feature type="domain" description="AB hydrolase-1" evidence="1">
    <location>
        <begin position="9"/>
        <end position="220"/>
    </location>
</feature>